<evidence type="ECO:0000313" key="2">
    <source>
        <dbReference type="Proteomes" id="UP001054945"/>
    </source>
</evidence>
<dbReference type="Proteomes" id="UP001054945">
    <property type="component" value="Unassembled WGS sequence"/>
</dbReference>
<dbReference type="EMBL" id="BPLR01012366">
    <property type="protein sequence ID" value="GIY53430.1"/>
    <property type="molecule type" value="Genomic_DNA"/>
</dbReference>
<sequence length="101" mass="11043">MRKTPCSERLPFIKFYSSYIICYSLRPSTFQLNVLHSRTISGSFEAARALGLARGMERLAIQETEGVFPEVVAFNNGLGGTIGKSNAQFCACSGISRDENG</sequence>
<evidence type="ECO:0000313" key="1">
    <source>
        <dbReference type="EMBL" id="GIY53430.1"/>
    </source>
</evidence>
<keyword evidence="2" id="KW-1185">Reference proteome</keyword>
<protein>
    <submittedName>
        <fullName evidence="1">Uncharacterized protein</fullName>
    </submittedName>
</protein>
<dbReference type="AlphaFoldDB" id="A0AAV4U720"/>
<organism evidence="1 2">
    <name type="scientific">Caerostris extrusa</name>
    <name type="common">Bark spider</name>
    <name type="synonym">Caerostris bankana</name>
    <dbReference type="NCBI Taxonomy" id="172846"/>
    <lineage>
        <taxon>Eukaryota</taxon>
        <taxon>Metazoa</taxon>
        <taxon>Ecdysozoa</taxon>
        <taxon>Arthropoda</taxon>
        <taxon>Chelicerata</taxon>
        <taxon>Arachnida</taxon>
        <taxon>Araneae</taxon>
        <taxon>Araneomorphae</taxon>
        <taxon>Entelegynae</taxon>
        <taxon>Araneoidea</taxon>
        <taxon>Araneidae</taxon>
        <taxon>Caerostris</taxon>
    </lineage>
</organism>
<accession>A0AAV4U720</accession>
<proteinExistence type="predicted"/>
<name>A0AAV4U720_CAEEX</name>
<reference evidence="1 2" key="1">
    <citation type="submission" date="2021-06" db="EMBL/GenBank/DDBJ databases">
        <title>Caerostris extrusa draft genome.</title>
        <authorList>
            <person name="Kono N."/>
            <person name="Arakawa K."/>
        </authorList>
    </citation>
    <scope>NUCLEOTIDE SEQUENCE [LARGE SCALE GENOMIC DNA]</scope>
</reference>
<gene>
    <name evidence="1" type="ORF">CEXT_634621</name>
</gene>
<comment type="caution">
    <text evidence="1">The sequence shown here is derived from an EMBL/GenBank/DDBJ whole genome shotgun (WGS) entry which is preliminary data.</text>
</comment>